<dbReference type="GO" id="GO:0005886">
    <property type="term" value="C:plasma membrane"/>
    <property type="evidence" value="ECO:0007669"/>
    <property type="project" value="UniProtKB-SubCell"/>
</dbReference>
<dbReference type="PATRIC" id="fig|1423786.4.peg.1855"/>
<organism evidence="9 10">
    <name type="scientific">Lentilactobacillus parafarraginis DSM 18390 = JCM 14109</name>
    <dbReference type="NCBI Taxonomy" id="1423786"/>
    <lineage>
        <taxon>Bacteria</taxon>
        <taxon>Bacillati</taxon>
        <taxon>Bacillota</taxon>
        <taxon>Bacilli</taxon>
        <taxon>Lactobacillales</taxon>
        <taxon>Lactobacillaceae</taxon>
        <taxon>Lentilactobacillus</taxon>
    </lineage>
</organism>
<evidence type="ECO:0000256" key="2">
    <source>
        <dbReference type="ARBA" id="ARBA00007776"/>
    </source>
</evidence>
<feature type="transmembrane region" description="Helical" evidence="8">
    <location>
        <begin position="149"/>
        <end position="170"/>
    </location>
</feature>
<dbReference type="InterPro" id="IPR007227">
    <property type="entry name" value="Cell_shape_determining_MreD"/>
</dbReference>
<gene>
    <name evidence="9" type="ORF">FD47_GL001749</name>
</gene>
<evidence type="ECO:0000256" key="3">
    <source>
        <dbReference type="ARBA" id="ARBA00022475"/>
    </source>
</evidence>
<reference evidence="9 10" key="1">
    <citation type="journal article" date="2015" name="Genome Announc.">
        <title>Expanding the biotechnology potential of lactobacilli through comparative genomics of 213 strains and associated genera.</title>
        <authorList>
            <person name="Sun Z."/>
            <person name="Harris H.M."/>
            <person name="McCann A."/>
            <person name="Guo C."/>
            <person name="Argimon S."/>
            <person name="Zhang W."/>
            <person name="Yang X."/>
            <person name="Jeffery I.B."/>
            <person name="Cooney J.C."/>
            <person name="Kagawa T.F."/>
            <person name="Liu W."/>
            <person name="Song Y."/>
            <person name="Salvetti E."/>
            <person name="Wrobel A."/>
            <person name="Rasinkangas P."/>
            <person name="Parkhill J."/>
            <person name="Rea M.C."/>
            <person name="O'Sullivan O."/>
            <person name="Ritari J."/>
            <person name="Douillard F.P."/>
            <person name="Paul Ross R."/>
            <person name="Yang R."/>
            <person name="Briner A.E."/>
            <person name="Felis G.E."/>
            <person name="de Vos W.M."/>
            <person name="Barrangou R."/>
            <person name="Klaenhammer T.R."/>
            <person name="Caufield P.W."/>
            <person name="Cui Y."/>
            <person name="Zhang H."/>
            <person name="O'Toole P.W."/>
        </authorList>
    </citation>
    <scope>NUCLEOTIDE SEQUENCE [LARGE SCALE GENOMIC DNA]</scope>
    <source>
        <strain evidence="9 10">DSM 18390</strain>
    </source>
</reference>
<name>A0A0R1YTA7_9LACO</name>
<feature type="transmembrane region" description="Helical" evidence="8">
    <location>
        <begin position="117"/>
        <end position="137"/>
    </location>
</feature>
<keyword evidence="3" id="KW-1003">Cell membrane</keyword>
<dbReference type="EMBL" id="AZFZ01000004">
    <property type="protein sequence ID" value="KRM45343.1"/>
    <property type="molecule type" value="Genomic_DNA"/>
</dbReference>
<dbReference type="GO" id="GO:0008360">
    <property type="term" value="P:regulation of cell shape"/>
    <property type="evidence" value="ECO:0007669"/>
    <property type="project" value="UniProtKB-KW"/>
</dbReference>
<dbReference type="AlphaFoldDB" id="A0A0R1YTA7"/>
<evidence type="ECO:0000256" key="4">
    <source>
        <dbReference type="ARBA" id="ARBA00022692"/>
    </source>
</evidence>
<feature type="transmembrane region" description="Helical" evidence="8">
    <location>
        <begin position="45"/>
        <end position="61"/>
    </location>
</feature>
<keyword evidence="5" id="KW-0133">Cell shape</keyword>
<evidence type="ECO:0000256" key="7">
    <source>
        <dbReference type="ARBA" id="ARBA00023136"/>
    </source>
</evidence>
<keyword evidence="7 8" id="KW-0472">Membrane</keyword>
<accession>A0A0R1YTA7</accession>
<feature type="transmembrane region" description="Helical" evidence="8">
    <location>
        <begin position="12"/>
        <end position="33"/>
    </location>
</feature>
<sequence>MGVVQLKRRIPIAFIFVIGEFIAFFLDGSLSQILSGTLYRYPNSLVPSLTLMWLILAVFFGDSKKLHITMWSAIIGFIFDMYYTGLLGVYVFIFPLVIYLCQTVYQMLPPNFMSGFLVYFLGITVWVSLGFVANSFIGQTSDSVAQFMVNTLAPTLAINLVFMALAYFPIEPLYRSHRQ</sequence>
<feature type="transmembrane region" description="Helical" evidence="8">
    <location>
        <begin position="82"/>
        <end position="105"/>
    </location>
</feature>
<dbReference type="Pfam" id="PF04093">
    <property type="entry name" value="MreD"/>
    <property type="match status" value="1"/>
</dbReference>
<proteinExistence type="inferred from homology"/>
<keyword evidence="4 8" id="KW-0812">Transmembrane</keyword>
<evidence type="ECO:0000256" key="1">
    <source>
        <dbReference type="ARBA" id="ARBA00004651"/>
    </source>
</evidence>
<keyword evidence="6 8" id="KW-1133">Transmembrane helix</keyword>
<comment type="subcellular location">
    <subcellularLocation>
        <location evidence="1">Cell membrane</location>
        <topology evidence="1">Multi-pass membrane protein</topology>
    </subcellularLocation>
</comment>
<evidence type="ECO:0000256" key="6">
    <source>
        <dbReference type="ARBA" id="ARBA00022989"/>
    </source>
</evidence>
<evidence type="ECO:0000256" key="5">
    <source>
        <dbReference type="ARBA" id="ARBA00022960"/>
    </source>
</evidence>
<dbReference type="Proteomes" id="UP000051010">
    <property type="component" value="Unassembled WGS sequence"/>
</dbReference>
<evidence type="ECO:0000313" key="9">
    <source>
        <dbReference type="EMBL" id="KRM45343.1"/>
    </source>
</evidence>
<comment type="caution">
    <text evidence="9">The sequence shown here is derived from an EMBL/GenBank/DDBJ whole genome shotgun (WGS) entry which is preliminary data.</text>
</comment>
<evidence type="ECO:0000256" key="8">
    <source>
        <dbReference type="SAM" id="Phobius"/>
    </source>
</evidence>
<comment type="similarity">
    <text evidence="2">Belongs to the MreD family.</text>
</comment>
<protein>
    <submittedName>
        <fullName evidence="9">Rod shape-determining protein MreD</fullName>
    </submittedName>
</protein>
<dbReference type="NCBIfam" id="TIGR03426">
    <property type="entry name" value="shape_MreD"/>
    <property type="match status" value="1"/>
</dbReference>
<evidence type="ECO:0000313" key="10">
    <source>
        <dbReference type="Proteomes" id="UP000051010"/>
    </source>
</evidence>